<evidence type="ECO:0008006" key="3">
    <source>
        <dbReference type="Google" id="ProtNLM"/>
    </source>
</evidence>
<organism evidence="1 2">
    <name type="scientific">Gemmobacter fulvus</name>
    <dbReference type="NCBI Taxonomy" id="2840474"/>
    <lineage>
        <taxon>Bacteria</taxon>
        <taxon>Pseudomonadati</taxon>
        <taxon>Pseudomonadota</taxon>
        <taxon>Alphaproteobacteria</taxon>
        <taxon>Rhodobacterales</taxon>
        <taxon>Paracoccaceae</taxon>
        <taxon>Gemmobacter</taxon>
    </lineage>
</organism>
<protein>
    <recommendedName>
        <fullName evidence="3">Type II toxin-antitoxin system VapC family toxin</fullName>
    </recommendedName>
</protein>
<geneLocation type="plasmid" evidence="1 2">
    <name>p1</name>
</geneLocation>
<keyword evidence="2" id="KW-1185">Reference proteome</keyword>
<dbReference type="EMBL" id="CP076362">
    <property type="protein sequence ID" value="QWK92144.1"/>
    <property type="molecule type" value="Genomic_DNA"/>
</dbReference>
<proteinExistence type="predicted"/>
<accession>A0A975P9H6</accession>
<reference evidence="1" key="1">
    <citation type="submission" date="2021-06" db="EMBL/GenBank/DDBJ databases">
        <authorList>
            <person name="Lee C.-S."/>
            <person name="Jin L."/>
        </authorList>
    </citation>
    <scope>NUCLEOTIDE SEQUENCE</scope>
    <source>
        <strain evidence="1">Con5</strain>
        <plasmid evidence="1">p1</plasmid>
    </source>
</reference>
<dbReference type="RefSeq" id="WP_215505178.1">
    <property type="nucleotide sequence ID" value="NZ_CP076362.1"/>
</dbReference>
<keyword evidence="1" id="KW-0614">Plasmid</keyword>
<gene>
    <name evidence="1" type="ORF">KM031_17750</name>
</gene>
<evidence type="ECO:0000313" key="2">
    <source>
        <dbReference type="Proteomes" id="UP000679352"/>
    </source>
</evidence>
<dbReference type="AlphaFoldDB" id="A0A975P9H6"/>
<dbReference type="Proteomes" id="UP000679352">
    <property type="component" value="Plasmid p1"/>
</dbReference>
<name>A0A975P9H6_9RHOB</name>
<evidence type="ECO:0000313" key="1">
    <source>
        <dbReference type="EMBL" id="QWK92144.1"/>
    </source>
</evidence>
<dbReference type="KEGG" id="gfu:KM031_17750"/>
<sequence length="70" mass="7469">MDAGIAIFNLPPERVAEAFAIKTSYPKLSANDCFCLVTTGCLDHTILVTGYGLQRSVAADDGRRVHGRSG</sequence>